<evidence type="ECO:0000313" key="1">
    <source>
        <dbReference type="EMBL" id="KAK3791998.1"/>
    </source>
</evidence>
<dbReference type="AlphaFoldDB" id="A0AAE1E3Z0"/>
<gene>
    <name evidence="1" type="ORF">RRG08_035486</name>
</gene>
<comment type="caution">
    <text evidence="1">The sequence shown here is derived from an EMBL/GenBank/DDBJ whole genome shotgun (WGS) entry which is preliminary data.</text>
</comment>
<dbReference type="EMBL" id="JAWDGP010001404">
    <property type="protein sequence ID" value="KAK3791998.1"/>
    <property type="molecule type" value="Genomic_DNA"/>
</dbReference>
<keyword evidence="2" id="KW-1185">Reference proteome</keyword>
<organism evidence="1 2">
    <name type="scientific">Elysia crispata</name>
    <name type="common">lettuce slug</name>
    <dbReference type="NCBI Taxonomy" id="231223"/>
    <lineage>
        <taxon>Eukaryota</taxon>
        <taxon>Metazoa</taxon>
        <taxon>Spiralia</taxon>
        <taxon>Lophotrochozoa</taxon>
        <taxon>Mollusca</taxon>
        <taxon>Gastropoda</taxon>
        <taxon>Heterobranchia</taxon>
        <taxon>Euthyneura</taxon>
        <taxon>Panpulmonata</taxon>
        <taxon>Sacoglossa</taxon>
        <taxon>Placobranchoidea</taxon>
        <taxon>Plakobranchidae</taxon>
        <taxon>Elysia</taxon>
    </lineage>
</organism>
<proteinExistence type="predicted"/>
<protein>
    <recommendedName>
        <fullName evidence="3">RNase H type-1 domain-containing protein</fullName>
    </recommendedName>
</protein>
<accession>A0AAE1E3Z0</accession>
<evidence type="ECO:0000313" key="2">
    <source>
        <dbReference type="Proteomes" id="UP001283361"/>
    </source>
</evidence>
<dbReference type="Proteomes" id="UP001283361">
    <property type="component" value="Unassembled WGS sequence"/>
</dbReference>
<name>A0AAE1E3Z0_9GAST</name>
<reference evidence="1" key="1">
    <citation type="journal article" date="2023" name="G3 (Bethesda)">
        <title>A reference genome for the long-term kleptoplast-retaining sea slug Elysia crispata morphotype clarki.</title>
        <authorList>
            <person name="Eastman K.E."/>
            <person name="Pendleton A.L."/>
            <person name="Shaikh M.A."/>
            <person name="Suttiyut T."/>
            <person name="Ogas R."/>
            <person name="Tomko P."/>
            <person name="Gavelis G."/>
            <person name="Widhalm J.R."/>
            <person name="Wisecaver J.H."/>
        </authorList>
    </citation>
    <scope>NUCLEOTIDE SEQUENCE</scope>
    <source>
        <strain evidence="1">ECLA1</strain>
    </source>
</reference>
<sequence>MEQEYTSNLQVEMKNDCIPTGVYSSNFRAEAGPIREGAYRVKKSCTELKKMAFLSDIPSHCGISGNEIAGTLAKDGSKQCQRDKPATYKEAKNAIKNAQRNLWLTKHPHFNKVDLCHQLQRSHQVITFRLRTGHNRLNSHLHTKLGIGASDQCPCLSAAMTVENILLTCPNYRHLRSQTWPEAIIIQRKLYGSLRDLQDTPVSIEETGLSI</sequence>
<evidence type="ECO:0008006" key="3">
    <source>
        <dbReference type="Google" id="ProtNLM"/>
    </source>
</evidence>